<dbReference type="Gene3D" id="3.40.50.12580">
    <property type="match status" value="1"/>
</dbReference>
<dbReference type="InterPro" id="IPR043149">
    <property type="entry name" value="TagF_N"/>
</dbReference>
<evidence type="ECO:0000256" key="3">
    <source>
        <dbReference type="ARBA" id="ARBA00022475"/>
    </source>
</evidence>
<keyword evidence="6" id="KW-0472">Membrane</keyword>
<keyword evidence="3" id="KW-1003">Cell membrane</keyword>
<dbReference type="SUPFAM" id="SSF53756">
    <property type="entry name" value="UDP-Glycosyltransferase/glycogen phosphorylase"/>
    <property type="match status" value="1"/>
</dbReference>
<dbReference type="PANTHER" id="PTHR37316:SF1">
    <property type="entry name" value="TEICHOIC ACID GLYCEROL-PHOSPHATE PRIMASE"/>
    <property type="match status" value="1"/>
</dbReference>
<dbReference type="InterPro" id="IPR043148">
    <property type="entry name" value="TagF_C"/>
</dbReference>
<comment type="subcellular location">
    <subcellularLocation>
        <location evidence="1">Cell membrane</location>
        <topology evidence="1">Peripheral membrane protein</topology>
    </subcellularLocation>
</comment>
<proteinExistence type="inferred from homology"/>
<dbReference type="OrthoDB" id="9811865at2"/>
<evidence type="ECO:0000313" key="7">
    <source>
        <dbReference type="EMBL" id="RST74408.1"/>
    </source>
</evidence>
<evidence type="ECO:0000256" key="1">
    <source>
        <dbReference type="ARBA" id="ARBA00004202"/>
    </source>
</evidence>
<accession>A0A429Y038</accession>
<comment type="caution">
    <text evidence="7">The sequence shown here is derived from an EMBL/GenBank/DDBJ whole genome shotgun (WGS) entry which is preliminary data.</text>
</comment>
<gene>
    <name evidence="7" type="ORF">D4T97_011110</name>
</gene>
<dbReference type="GO" id="GO:0047355">
    <property type="term" value="F:CDP-glycerol glycerophosphotransferase activity"/>
    <property type="evidence" value="ECO:0007669"/>
    <property type="project" value="InterPro"/>
</dbReference>
<evidence type="ECO:0000256" key="5">
    <source>
        <dbReference type="ARBA" id="ARBA00022944"/>
    </source>
</evidence>
<organism evidence="7 8">
    <name type="scientific">Siminovitchia acidinfaciens</name>
    <dbReference type="NCBI Taxonomy" id="2321395"/>
    <lineage>
        <taxon>Bacteria</taxon>
        <taxon>Bacillati</taxon>
        <taxon>Bacillota</taxon>
        <taxon>Bacilli</taxon>
        <taxon>Bacillales</taxon>
        <taxon>Bacillaceae</taxon>
        <taxon>Siminovitchia</taxon>
    </lineage>
</organism>
<dbReference type="InterPro" id="IPR051612">
    <property type="entry name" value="Teichoic_Acid_Biosynth"/>
</dbReference>
<dbReference type="Proteomes" id="UP000287156">
    <property type="component" value="Unassembled WGS sequence"/>
</dbReference>
<evidence type="ECO:0000313" key="8">
    <source>
        <dbReference type="Proteomes" id="UP000287156"/>
    </source>
</evidence>
<keyword evidence="4" id="KW-0808">Transferase</keyword>
<keyword evidence="8" id="KW-1185">Reference proteome</keyword>
<dbReference type="EMBL" id="QYTV02000004">
    <property type="protein sequence ID" value="RST74408.1"/>
    <property type="molecule type" value="Genomic_DNA"/>
</dbReference>
<evidence type="ECO:0000256" key="4">
    <source>
        <dbReference type="ARBA" id="ARBA00022679"/>
    </source>
</evidence>
<keyword evidence="5" id="KW-0777">Teichoic acid biosynthesis</keyword>
<dbReference type="InterPro" id="IPR007554">
    <property type="entry name" value="Glycerophosphate_synth"/>
</dbReference>
<evidence type="ECO:0000256" key="6">
    <source>
        <dbReference type="ARBA" id="ARBA00023136"/>
    </source>
</evidence>
<dbReference type="PANTHER" id="PTHR37316">
    <property type="entry name" value="TEICHOIC ACID GLYCEROL-PHOSPHATE PRIMASE"/>
    <property type="match status" value="1"/>
</dbReference>
<dbReference type="AlphaFoldDB" id="A0A429Y038"/>
<sequence>MFTMKELNRQTDDQIVILKTASCRVDFEGTVLNFEPKHLMDWIRSIYHLATSDVIFIDNYFGFLASIQFKPNVKCIQLWHAAGAIKQFGLKDPSIENRSQKALQRFEKVYSRFDYVIVGGEKMANIFLESFRIREENLLRTGIPRTDFFFDETAMQEAADALIKEFPLIQQKKVILYAPTYRENEFNVSSLPLDIDQMHQQFKDEYILLLRLHPAVRLDFSNHYPDFVFDVSNHPDINQLLIVTDILISDYSSIPFEFSLLQRPMAFFAYDLEEYEKSRGFWEPYEQLVPGPVVFNTKDLIEAIQKYDFDFNQIVNFANEWNEFSTGTSSTRLIQAIYAKGENVTGADNG</sequence>
<dbReference type="Gene3D" id="3.40.50.11820">
    <property type="match status" value="1"/>
</dbReference>
<dbReference type="GO" id="GO:0005886">
    <property type="term" value="C:plasma membrane"/>
    <property type="evidence" value="ECO:0007669"/>
    <property type="project" value="UniProtKB-SubCell"/>
</dbReference>
<reference evidence="7" key="1">
    <citation type="submission" date="2018-12" db="EMBL/GenBank/DDBJ databases">
        <authorList>
            <person name="Sun L."/>
            <person name="Chen Z."/>
        </authorList>
    </citation>
    <scope>NUCLEOTIDE SEQUENCE [LARGE SCALE GENOMIC DNA]</scope>
    <source>
        <strain evidence="7">3-2-2</strain>
    </source>
</reference>
<dbReference type="Pfam" id="PF04464">
    <property type="entry name" value="Glyphos_transf"/>
    <property type="match status" value="1"/>
</dbReference>
<protein>
    <submittedName>
        <fullName evidence="7">CDP-glycerol glycerophosphotransferase family protein</fullName>
    </submittedName>
</protein>
<dbReference type="GO" id="GO:0019350">
    <property type="term" value="P:teichoic acid biosynthetic process"/>
    <property type="evidence" value="ECO:0007669"/>
    <property type="project" value="UniProtKB-KW"/>
</dbReference>
<name>A0A429Y038_9BACI</name>
<comment type="similarity">
    <text evidence="2">Belongs to the CDP-glycerol glycerophosphotransferase family.</text>
</comment>
<evidence type="ECO:0000256" key="2">
    <source>
        <dbReference type="ARBA" id="ARBA00010488"/>
    </source>
</evidence>